<organism evidence="1 2">
    <name type="scientific">Cercocebus atys</name>
    <name type="common">Sooty mangabey</name>
    <name type="synonym">Cercocebus torquatus atys</name>
    <dbReference type="NCBI Taxonomy" id="9531"/>
    <lineage>
        <taxon>Eukaryota</taxon>
        <taxon>Metazoa</taxon>
        <taxon>Chordata</taxon>
        <taxon>Craniata</taxon>
        <taxon>Vertebrata</taxon>
        <taxon>Euteleostomi</taxon>
        <taxon>Mammalia</taxon>
        <taxon>Eutheria</taxon>
        <taxon>Euarchontoglires</taxon>
        <taxon>Primates</taxon>
        <taxon>Haplorrhini</taxon>
        <taxon>Catarrhini</taxon>
        <taxon>Cercopithecidae</taxon>
        <taxon>Cercopithecinae</taxon>
        <taxon>Cercocebus</taxon>
    </lineage>
</organism>
<dbReference type="AlphaFoldDB" id="A0A2K5KSI3"/>
<name>A0A2K5KSI3_CERAT</name>
<dbReference type="Pfam" id="PF00023">
    <property type="entry name" value="Ank"/>
    <property type="match status" value="1"/>
</dbReference>
<dbReference type="STRING" id="9531.ENSCATP00000003644"/>
<dbReference type="OMA" id="WACSAVH"/>
<reference evidence="1" key="1">
    <citation type="submission" date="2025-08" db="UniProtKB">
        <authorList>
            <consortium name="Ensembl"/>
        </authorList>
    </citation>
    <scope>IDENTIFICATION</scope>
</reference>
<accession>A0A2K5KSI3</accession>
<keyword evidence="2" id="KW-1185">Reference proteome</keyword>
<dbReference type="GeneTree" id="ENSGT00940000167683"/>
<dbReference type="Proteomes" id="UP000233060">
    <property type="component" value="Unassembled WGS sequence"/>
</dbReference>
<dbReference type="Ensembl" id="ENSCATT00000015676.1">
    <property type="protein sequence ID" value="ENSCATP00000003644.1"/>
    <property type="gene ID" value="ENSCATG00000013876.1"/>
</dbReference>
<dbReference type="InterPro" id="IPR002110">
    <property type="entry name" value="Ankyrin_rpt"/>
</dbReference>
<reference evidence="1" key="2">
    <citation type="submission" date="2025-09" db="UniProtKB">
        <authorList>
            <consortium name="Ensembl"/>
        </authorList>
    </citation>
    <scope>IDENTIFICATION</scope>
</reference>
<dbReference type="SUPFAM" id="SSF48403">
    <property type="entry name" value="Ankyrin repeat"/>
    <property type="match status" value="1"/>
</dbReference>
<evidence type="ECO:0000313" key="1">
    <source>
        <dbReference type="Ensembl" id="ENSCATP00000003644.1"/>
    </source>
</evidence>
<sequence>LMVCNLAYCGKLEEFKESILQNGMHWACSAVHTEIVEFLLHLGVPVNDKGDAAFKNRHEIAVMLLEGRANPHAKDHYEATALHWAAAKGFDTSKVTIVKEITALIRESESPLFDHE</sequence>
<protein>
    <submittedName>
        <fullName evidence="1">Uncharacterized protein</fullName>
    </submittedName>
</protein>
<dbReference type="Gene3D" id="1.25.40.20">
    <property type="entry name" value="Ankyrin repeat-containing domain"/>
    <property type="match status" value="1"/>
</dbReference>
<evidence type="ECO:0000313" key="2">
    <source>
        <dbReference type="Proteomes" id="UP000233060"/>
    </source>
</evidence>
<dbReference type="InterPro" id="IPR036770">
    <property type="entry name" value="Ankyrin_rpt-contain_sf"/>
</dbReference>
<proteinExistence type="predicted"/>